<dbReference type="Proteomes" id="UP000004986">
    <property type="component" value="Unassembled WGS sequence"/>
</dbReference>
<proteinExistence type="predicted"/>
<gene>
    <name evidence="1" type="ORF">PSYPI_49137</name>
</gene>
<name>F3GSA6_PSESJ</name>
<protein>
    <submittedName>
        <fullName evidence="1">Uncharacterized protein</fullName>
    </submittedName>
</protein>
<evidence type="ECO:0000313" key="2">
    <source>
        <dbReference type="Proteomes" id="UP000004986"/>
    </source>
</evidence>
<comment type="caution">
    <text evidence="1">The sequence shown here is derived from an EMBL/GenBank/DDBJ whole genome shotgun (WGS) entry which is preliminary data.</text>
</comment>
<evidence type="ECO:0000313" key="1">
    <source>
        <dbReference type="EMBL" id="EGH49959.1"/>
    </source>
</evidence>
<organism evidence="1 2">
    <name type="scientific">Pseudomonas syringae pv. pisi str. 1704B</name>
    <dbReference type="NCBI Taxonomy" id="629263"/>
    <lineage>
        <taxon>Bacteria</taxon>
        <taxon>Pseudomonadati</taxon>
        <taxon>Pseudomonadota</taxon>
        <taxon>Gammaproteobacteria</taxon>
        <taxon>Pseudomonadales</taxon>
        <taxon>Pseudomonadaceae</taxon>
        <taxon>Pseudomonas</taxon>
        <taxon>Pseudomonas syringae</taxon>
    </lineage>
</organism>
<keyword evidence="2" id="KW-1185">Reference proteome</keyword>
<dbReference type="HOGENOM" id="CLU_3379015_0_0_6"/>
<feature type="non-terminal residue" evidence="1">
    <location>
        <position position="33"/>
    </location>
</feature>
<dbReference type="AlphaFoldDB" id="F3GSA6"/>
<dbReference type="EMBL" id="AEAI01004952">
    <property type="protein sequence ID" value="EGH49959.1"/>
    <property type="molecule type" value="Genomic_DNA"/>
</dbReference>
<reference evidence="1 2" key="1">
    <citation type="journal article" date="2011" name="PLoS Pathog.">
        <title>Dynamic evolution of pathogenicity revealed by sequencing and comparative genomics of 19 Pseudomonas syringae isolates.</title>
        <authorList>
            <person name="Baltrus D.A."/>
            <person name="Nishimura M.T."/>
            <person name="Romanchuk A."/>
            <person name="Chang J.H."/>
            <person name="Mukhtar M.S."/>
            <person name="Cherkis K."/>
            <person name="Roach J."/>
            <person name="Grant S.R."/>
            <person name="Jones C.D."/>
            <person name="Dangl J.L."/>
        </authorList>
    </citation>
    <scope>NUCLEOTIDE SEQUENCE [LARGE SCALE GENOMIC DNA]</scope>
    <source>
        <strain evidence="1 2">1704B</strain>
    </source>
</reference>
<feature type="non-terminal residue" evidence="1">
    <location>
        <position position="1"/>
    </location>
</feature>
<sequence length="33" mass="3520">PQMAPAFEQLGRGICSTDIQCQSLAAKPRGECL</sequence>
<accession>F3GSA6</accession>